<dbReference type="PANTHER" id="PTHR47271">
    <property type="entry name" value="ARGININE DEIMINASE"/>
    <property type="match status" value="1"/>
</dbReference>
<dbReference type="Proteomes" id="UP001344888">
    <property type="component" value="Unassembled WGS sequence"/>
</dbReference>
<comment type="caution">
    <text evidence="1">The sequence shown here is derived from an EMBL/GenBank/DDBJ whole genome shotgun (WGS) entry which is preliminary data.</text>
</comment>
<keyword evidence="2" id="KW-1185">Reference proteome</keyword>
<dbReference type="Pfam" id="PF19420">
    <property type="entry name" value="DDAH_eukar"/>
    <property type="match status" value="1"/>
</dbReference>
<dbReference type="GO" id="GO:0019546">
    <property type="term" value="P:L-arginine deiminase pathway"/>
    <property type="evidence" value="ECO:0007669"/>
    <property type="project" value="TreeGrafter"/>
</dbReference>
<reference evidence="1 2" key="1">
    <citation type="submission" date="2023-03" db="EMBL/GenBank/DDBJ databases">
        <title>Bacillus Genome Sequencing.</title>
        <authorList>
            <person name="Dunlap C."/>
        </authorList>
    </citation>
    <scope>NUCLEOTIDE SEQUENCE [LARGE SCALE GENOMIC DNA]</scope>
    <source>
        <strain evidence="1 2">B-59205</strain>
    </source>
</reference>
<dbReference type="GO" id="GO:0016990">
    <property type="term" value="F:arginine deiminase activity"/>
    <property type="evidence" value="ECO:0007669"/>
    <property type="project" value="TreeGrafter"/>
</dbReference>
<dbReference type="RefSeq" id="WP_326122369.1">
    <property type="nucleotide sequence ID" value="NZ_JARSFG010000007.1"/>
</dbReference>
<gene>
    <name evidence="1" type="ORF">P9B03_05245</name>
</gene>
<dbReference type="EMBL" id="JARSFG010000007">
    <property type="protein sequence ID" value="MEC1177881.1"/>
    <property type="molecule type" value="Genomic_DNA"/>
</dbReference>
<dbReference type="AlphaFoldDB" id="A0AAW9NT37"/>
<proteinExistence type="predicted"/>
<dbReference type="PANTHER" id="PTHR47271:SF2">
    <property type="entry name" value="ARGININE DEIMINASE"/>
    <property type="match status" value="1"/>
</dbReference>
<evidence type="ECO:0000313" key="1">
    <source>
        <dbReference type="EMBL" id="MEC1177881.1"/>
    </source>
</evidence>
<dbReference type="Gene3D" id="3.75.10.10">
    <property type="entry name" value="L-arginine/glycine Amidinotransferase, Chain A"/>
    <property type="match status" value="1"/>
</dbReference>
<dbReference type="SUPFAM" id="SSF55909">
    <property type="entry name" value="Pentein"/>
    <property type="match status" value="1"/>
</dbReference>
<name>A0AAW9NT37_9BACL</name>
<accession>A0AAW9NT37</accession>
<organism evidence="1 2">
    <name type="scientific">Metasolibacillus meyeri</name>
    <dbReference type="NCBI Taxonomy" id="1071052"/>
    <lineage>
        <taxon>Bacteria</taxon>
        <taxon>Bacillati</taxon>
        <taxon>Bacillota</taxon>
        <taxon>Bacilli</taxon>
        <taxon>Bacillales</taxon>
        <taxon>Caryophanaceae</taxon>
        <taxon>Metasolibacillus</taxon>
    </lineage>
</organism>
<sequence>MTSIFVKSEFAPLKRVVLAQSEFAFAAVNNGVDDEFLTAESLELYKGVDIDGKNYKDIFPERQQAWQEERANLKKVLEKYGVEVLLPRMLTDYEKELGHADGYSNFFTRDPFFTVGNMLIEGSLRFPHRRNEILPVRNILVEEANKHRCLYVSTPKPDISLGHDSEEGPFLEGGDVLVLDKTIYVGNSGLASNSNGVQWLKNLTNNFGYEVIEVPLHHTILHLDCALSIVREGLIIACEEAFLNGIPEQFKHWDKINVTLEQASHLATNGLPINDHVYITDYEFDFIGAALETRGIKVEYIDFKISRSFGGSFRCSTQPLLRNE</sequence>
<protein>
    <submittedName>
        <fullName evidence="1">Arginine deiminase family protein</fullName>
    </submittedName>
</protein>
<evidence type="ECO:0000313" key="2">
    <source>
        <dbReference type="Proteomes" id="UP001344888"/>
    </source>
</evidence>